<evidence type="ECO:0000313" key="2">
    <source>
        <dbReference type="Proteomes" id="UP000663879"/>
    </source>
</evidence>
<proteinExistence type="predicted"/>
<sequence>MKNTLGTESLQNDLNALVDWCKEWSTELNVSKYKPYEQRLKELGMNSLEDRRSRGDLIQMFKIVKDFETVQLGFK</sequence>
<name>A0A814PEU7_9BILA</name>
<comment type="caution">
    <text evidence="1">The sequence shown here is derived from an EMBL/GenBank/DDBJ whole genome shotgun (WGS) entry which is preliminary data.</text>
</comment>
<dbReference type="EMBL" id="CAJNOC010007905">
    <property type="protein sequence ID" value="CAF1106912.1"/>
    <property type="molecule type" value="Genomic_DNA"/>
</dbReference>
<reference evidence="1" key="1">
    <citation type="submission" date="2021-02" db="EMBL/GenBank/DDBJ databases">
        <authorList>
            <person name="Nowell W R."/>
        </authorList>
    </citation>
    <scope>NUCLEOTIDE SEQUENCE</scope>
    <source>
        <strain evidence="1">Ploen Becks lab</strain>
    </source>
</reference>
<dbReference type="AlphaFoldDB" id="A0A814PEU7"/>
<keyword evidence="2" id="KW-1185">Reference proteome</keyword>
<organism evidence="1 2">
    <name type="scientific">Brachionus calyciflorus</name>
    <dbReference type="NCBI Taxonomy" id="104777"/>
    <lineage>
        <taxon>Eukaryota</taxon>
        <taxon>Metazoa</taxon>
        <taxon>Spiralia</taxon>
        <taxon>Gnathifera</taxon>
        <taxon>Rotifera</taxon>
        <taxon>Eurotatoria</taxon>
        <taxon>Monogononta</taxon>
        <taxon>Pseudotrocha</taxon>
        <taxon>Ploima</taxon>
        <taxon>Brachionidae</taxon>
        <taxon>Brachionus</taxon>
    </lineage>
</organism>
<evidence type="ECO:0000313" key="1">
    <source>
        <dbReference type="EMBL" id="CAF1106912.1"/>
    </source>
</evidence>
<accession>A0A814PEU7</accession>
<dbReference type="Proteomes" id="UP000663879">
    <property type="component" value="Unassembled WGS sequence"/>
</dbReference>
<dbReference type="OrthoDB" id="426210at2759"/>
<gene>
    <name evidence="1" type="ORF">OXX778_LOCUS21434</name>
</gene>
<protein>
    <submittedName>
        <fullName evidence="1">Uncharacterized protein</fullName>
    </submittedName>
</protein>